<dbReference type="WBParaSite" id="PEQ_0000207901-mRNA-1">
    <property type="protein sequence ID" value="PEQ_0000207901-mRNA-1"/>
    <property type="gene ID" value="PEQ_0000207901"/>
</dbReference>
<evidence type="ECO:0000313" key="1">
    <source>
        <dbReference type="Proteomes" id="UP000887564"/>
    </source>
</evidence>
<reference evidence="2" key="1">
    <citation type="submission" date="2022-11" db="UniProtKB">
        <authorList>
            <consortium name="WormBaseParasite"/>
        </authorList>
    </citation>
    <scope>IDENTIFICATION</scope>
</reference>
<organism evidence="1 2">
    <name type="scientific">Parascaris equorum</name>
    <name type="common">Equine roundworm</name>
    <dbReference type="NCBI Taxonomy" id="6256"/>
    <lineage>
        <taxon>Eukaryota</taxon>
        <taxon>Metazoa</taxon>
        <taxon>Ecdysozoa</taxon>
        <taxon>Nematoda</taxon>
        <taxon>Chromadorea</taxon>
        <taxon>Rhabditida</taxon>
        <taxon>Spirurina</taxon>
        <taxon>Ascaridomorpha</taxon>
        <taxon>Ascaridoidea</taxon>
        <taxon>Ascarididae</taxon>
        <taxon>Parascaris</taxon>
    </lineage>
</organism>
<evidence type="ECO:0000313" key="2">
    <source>
        <dbReference type="WBParaSite" id="PEQ_0000207901-mRNA-1"/>
    </source>
</evidence>
<sequence length="47" mass="5357">MMCGSKNVGHERLKVSLSRFLLQSFRSEFILLSNICSLLSHAVNFSR</sequence>
<protein>
    <submittedName>
        <fullName evidence="2">Uncharacterized protein</fullName>
    </submittedName>
</protein>
<dbReference type="AlphaFoldDB" id="A0A914R627"/>
<keyword evidence="1" id="KW-1185">Reference proteome</keyword>
<name>A0A914R627_PAREQ</name>
<proteinExistence type="predicted"/>
<accession>A0A914R627</accession>
<dbReference type="Proteomes" id="UP000887564">
    <property type="component" value="Unplaced"/>
</dbReference>